<name>A0A543CX15_9PSEU</name>
<dbReference type="Gene3D" id="3.30.470.30">
    <property type="entry name" value="DNA ligase/mRNA capping enzyme"/>
    <property type="match status" value="1"/>
</dbReference>
<evidence type="ECO:0000313" key="2">
    <source>
        <dbReference type="EMBL" id="TQM01656.1"/>
    </source>
</evidence>
<keyword evidence="2" id="KW-0436">Ligase</keyword>
<dbReference type="GO" id="GO:0006310">
    <property type="term" value="P:DNA recombination"/>
    <property type="evidence" value="ECO:0007669"/>
    <property type="project" value="InterPro"/>
</dbReference>
<dbReference type="OrthoDB" id="9770771at2"/>
<dbReference type="Proteomes" id="UP000315677">
    <property type="component" value="Unassembled WGS sequence"/>
</dbReference>
<dbReference type="AlphaFoldDB" id="A0A543CX15"/>
<dbReference type="EMBL" id="VFPA01000009">
    <property type="protein sequence ID" value="TQM01656.1"/>
    <property type="molecule type" value="Genomic_DNA"/>
</dbReference>
<feature type="domain" description="ATP-dependent DNA ligase family profile" evidence="1">
    <location>
        <begin position="19"/>
        <end position="95"/>
    </location>
</feature>
<dbReference type="InterPro" id="IPR012310">
    <property type="entry name" value="DNA_ligase_ATP-dep_cent"/>
</dbReference>
<protein>
    <submittedName>
        <fullName evidence="2">ATP dependent DNA ligase-like protein</fullName>
    </submittedName>
</protein>
<dbReference type="GO" id="GO:0006281">
    <property type="term" value="P:DNA repair"/>
    <property type="evidence" value="ECO:0007669"/>
    <property type="project" value="InterPro"/>
</dbReference>
<keyword evidence="3" id="KW-1185">Reference proteome</keyword>
<accession>A0A543CX15</accession>
<organism evidence="2 3">
    <name type="scientific">Pseudonocardia kunmingensis</name>
    <dbReference type="NCBI Taxonomy" id="630975"/>
    <lineage>
        <taxon>Bacteria</taxon>
        <taxon>Bacillati</taxon>
        <taxon>Actinomycetota</taxon>
        <taxon>Actinomycetes</taxon>
        <taxon>Pseudonocardiales</taxon>
        <taxon>Pseudonocardiaceae</taxon>
        <taxon>Pseudonocardia</taxon>
    </lineage>
</organism>
<dbReference type="GO" id="GO:0003910">
    <property type="term" value="F:DNA ligase (ATP) activity"/>
    <property type="evidence" value="ECO:0007669"/>
    <property type="project" value="InterPro"/>
</dbReference>
<proteinExistence type="predicted"/>
<comment type="caution">
    <text evidence="2">The sequence shown here is derived from an EMBL/GenBank/DDBJ whole genome shotgun (WGS) entry which is preliminary data.</text>
</comment>
<dbReference type="GO" id="GO:0005524">
    <property type="term" value="F:ATP binding"/>
    <property type="evidence" value="ECO:0007669"/>
    <property type="project" value="InterPro"/>
</dbReference>
<sequence>MLRLPVQPMVARPAPELPMGSGWSYEPKADGFRVIAAVAGGRARLLSRQQRSLTRFFPEVAQALAAQFTDVVLDGELVVVSGGGRLDFTALQRRLTTPGAAADAPASYNRSTHGFAGRLRRVRYRSGQVRLRPALSAL</sequence>
<evidence type="ECO:0000259" key="1">
    <source>
        <dbReference type="Pfam" id="PF01068"/>
    </source>
</evidence>
<dbReference type="RefSeq" id="WP_142065286.1">
    <property type="nucleotide sequence ID" value="NZ_VFPA01000009.1"/>
</dbReference>
<dbReference type="Pfam" id="PF01068">
    <property type="entry name" value="DNA_ligase_A_M"/>
    <property type="match status" value="1"/>
</dbReference>
<gene>
    <name evidence="2" type="ORF">FB558_8557</name>
</gene>
<dbReference type="SUPFAM" id="SSF56091">
    <property type="entry name" value="DNA ligase/mRNA capping enzyme, catalytic domain"/>
    <property type="match status" value="1"/>
</dbReference>
<evidence type="ECO:0000313" key="3">
    <source>
        <dbReference type="Proteomes" id="UP000315677"/>
    </source>
</evidence>
<reference evidence="2 3" key="1">
    <citation type="submission" date="2019-06" db="EMBL/GenBank/DDBJ databases">
        <title>Sequencing the genomes of 1000 actinobacteria strains.</title>
        <authorList>
            <person name="Klenk H.-P."/>
        </authorList>
    </citation>
    <scope>NUCLEOTIDE SEQUENCE [LARGE SCALE GENOMIC DNA]</scope>
    <source>
        <strain evidence="2 3">DSM 45301</strain>
    </source>
</reference>